<reference evidence="2" key="1">
    <citation type="submission" date="2018-05" db="EMBL/GenBank/DDBJ databases">
        <authorList>
            <person name="Lanie J.A."/>
            <person name="Ng W.-L."/>
            <person name="Kazmierczak K.M."/>
            <person name="Andrzejewski T.M."/>
            <person name="Davidsen T.M."/>
            <person name="Wayne K.J."/>
            <person name="Tettelin H."/>
            <person name="Glass J.I."/>
            <person name="Rusch D."/>
            <person name="Podicherti R."/>
            <person name="Tsui H.-C.T."/>
            <person name="Winkler M.E."/>
        </authorList>
    </citation>
    <scope>NUCLEOTIDE SEQUENCE</scope>
</reference>
<dbReference type="GO" id="GO:0005886">
    <property type="term" value="C:plasma membrane"/>
    <property type="evidence" value="ECO:0007669"/>
    <property type="project" value="TreeGrafter"/>
</dbReference>
<gene>
    <name evidence="2" type="ORF">METZ01_LOCUS381489</name>
</gene>
<feature type="non-terminal residue" evidence="2">
    <location>
        <position position="1"/>
    </location>
</feature>
<evidence type="ECO:0008006" key="3">
    <source>
        <dbReference type="Google" id="ProtNLM"/>
    </source>
</evidence>
<keyword evidence="1" id="KW-0812">Transmembrane</keyword>
<feature type="transmembrane region" description="Helical" evidence="1">
    <location>
        <begin position="143"/>
        <end position="162"/>
    </location>
</feature>
<proteinExistence type="predicted"/>
<dbReference type="AlphaFoldDB" id="A0A382U3Z3"/>
<dbReference type="InterPro" id="IPR051276">
    <property type="entry name" value="Saccharopine_DH-like_oxidrdct"/>
</dbReference>
<keyword evidence="1" id="KW-1133">Transmembrane helix</keyword>
<evidence type="ECO:0000313" key="2">
    <source>
        <dbReference type="EMBL" id="SVD28635.1"/>
    </source>
</evidence>
<name>A0A382U3Z3_9ZZZZ</name>
<dbReference type="PANTHER" id="PTHR12286">
    <property type="entry name" value="SACCHAROPINE DEHYDROGENASE-LIKE OXIDOREDUCTASE"/>
    <property type="match status" value="1"/>
</dbReference>
<protein>
    <recommendedName>
        <fullName evidence="3">Saccharopine dehydrogenase-like C-terminal domain-containing protein</fullName>
    </recommendedName>
</protein>
<accession>A0A382U3Z3</accession>
<dbReference type="EMBL" id="UINC01141096">
    <property type="protein sequence ID" value="SVD28635.1"/>
    <property type="molecule type" value="Genomic_DNA"/>
</dbReference>
<keyword evidence="1" id="KW-0472">Membrane</keyword>
<dbReference type="GO" id="GO:0009247">
    <property type="term" value="P:glycolipid biosynthetic process"/>
    <property type="evidence" value="ECO:0007669"/>
    <property type="project" value="TreeGrafter"/>
</dbReference>
<organism evidence="2">
    <name type="scientific">marine metagenome</name>
    <dbReference type="NCBI Taxonomy" id="408172"/>
    <lineage>
        <taxon>unclassified sequences</taxon>
        <taxon>metagenomes</taxon>
        <taxon>ecological metagenomes</taxon>
    </lineage>
</organism>
<evidence type="ECO:0000256" key="1">
    <source>
        <dbReference type="SAM" id="Phobius"/>
    </source>
</evidence>
<dbReference type="PANTHER" id="PTHR12286:SF5">
    <property type="entry name" value="SACCHAROPINE DEHYDROGENASE-LIKE OXIDOREDUCTASE"/>
    <property type="match status" value="1"/>
</dbReference>
<sequence length="268" mass="28772">TCGFDSIPSDIGVYFLQQCMREKYLAQAAEIKYRVVSSAGGVSGGTVASMMNMMDEAKTDKSIFETLQDPYALNPLNQPRGPDGNDQMGTVYDHDFRQWTGPFMMAGINTRVVRRSNALLNYSYGREFRYSEAILTGSGPGGYIRALLVALGTGLMGLLAALGPTRALLKKMLPAPGEGPSEQARNTGHFNIELLGKHALDESKNIRISVTGDKDPGYGATSKMLAESAVCLAMDSLTEGGGFLTPASAMGDQLVKRLQKAGMGFHII</sequence>